<evidence type="ECO:0000313" key="1">
    <source>
        <dbReference type="EMBL" id="NHE55256.1"/>
    </source>
</evidence>
<sequence length="133" mass="15586">MLRLIPIFILFLTFFSFVASESMAQKENSVLKTAFQEGSFKDISRFFDDRVEISLDNDKGDYSRSQAEIVLRDFFRNNPVENFELQQEGQTANHLSYLIGTYHSLKMSYRVLIRGKIMDNTDFLIYSLGFIRQ</sequence>
<dbReference type="Gene3D" id="3.10.450.50">
    <property type="match status" value="1"/>
</dbReference>
<reference evidence="1 2" key="1">
    <citation type="submission" date="2020-03" db="EMBL/GenBank/DDBJ databases">
        <title>Cyclobacterium plantarum sp. nov., a marine bacterium isolated from a coastal-marine wetland.</title>
        <authorList>
            <person name="Sanchez-Porro C."/>
            <person name="Ventosa A."/>
            <person name="Amoozegar M."/>
        </authorList>
    </citation>
    <scope>NUCLEOTIDE SEQUENCE [LARGE SCALE GENOMIC DNA]</scope>
    <source>
        <strain evidence="1 2">GBPx2</strain>
    </source>
</reference>
<dbReference type="Pfam" id="PF16022">
    <property type="entry name" value="DUF4783"/>
    <property type="match status" value="1"/>
</dbReference>
<protein>
    <submittedName>
        <fullName evidence="1">DUF4783 domain-containing protein</fullName>
    </submittedName>
</protein>
<dbReference type="RefSeq" id="WP_166142007.1">
    <property type="nucleotide sequence ID" value="NZ_JAANYN010000001.1"/>
</dbReference>
<comment type="caution">
    <text evidence="1">The sequence shown here is derived from an EMBL/GenBank/DDBJ whole genome shotgun (WGS) entry which is preliminary data.</text>
</comment>
<proteinExistence type="predicted"/>
<gene>
    <name evidence="1" type="ORF">G9Q97_00330</name>
</gene>
<dbReference type="Proteomes" id="UP000649799">
    <property type="component" value="Unassembled WGS sequence"/>
</dbReference>
<dbReference type="EMBL" id="JAANYN010000001">
    <property type="protein sequence ID" value="NHE55256.1"/>
    <property type="molecule type" value="Genomic_DNA"/>
</dbReference>
<organism evidence="1 2">
    <name type="scientific">Cyclobacterium plantarum</name>
    <dbReference type="NCBI Taxonomy" id="2716263"/>
    <lineage>
        <taxon>Bacteria</taxon>
        <taxon>Pseudomonadati</taxon>
        <taxon>Bacteroidota</taxon>
        <taxon>Cytophagia</taxon>
        <taxon>Cytophagales</taxon>
        <taxon>Cyclobacteriaceae</taxon>
        <taxon>Cyclobacterium</taxon>
    </lineage>
</organism>
<keyword evidence="2" id="KW-1185">Reference proteome</keyword>
<dbReference type="InterPro" id="IPR031977">
    <property type="entry name" value="DUF4783"/>
</dbReference>
<name>A0ABX0H3X4_9BACT</name>
<accession>A0ABX0H3X4</accession>
<evidence type="ECO:0000313" key="2">
    <source>
        <dbReference type="Proteomes" id="UP000649799"/>
    </source>
</evidence>